<evidence type="ECO:0000313" key="2">
    <source>
        <dbReference type="Proteomes" id="UP001363035"/>
    </source>
</evidence>
<protein>
    <submittedName>
        <fullName evidence="1">GDP-L-fucose synthase</fullName>
    </submittedName>
</protein>
<evidence type="ECO:0000313" key="1">
    <source>
        <dbReference type="EMBL" id="MEI5986156.1"/>
    </source>
</evidence>
<dbReference type="RefSeq" id="WP_336557973.1">
    <property type="nucleotide sequence ID" value="NZ_JAYLLN010000045.1"/>
</dbReference>
<proteinExistence type="predicted"/>
<keyword evidence="2" id="KW-1185">Reference proteome</keyword>
<gene>
    <name evidence="1" type="ORF">VJ786_14730</name>
</gene>
<dbReference type="EMBL" id="JAYLLN010000045">
    <property type="protein sequence ID" value="MEI5986156.1"/>
    <property type="molecule type" value="Genomic_DNA"/>
</dbReference>
<dbReference type="Proteomes" id="UP001363035">
    <property type="component" value="Unassembled WGS sequence"/>
</dbReference>
<sequence length="277" mass="31691">MKRILILGCGWLAEEFAHLQLKNMNQVWATTTTEEKYHRLKNDGIFAYVHNFDGAINKASNTIESNPENILAESLKNFGPFDLILTSIPATNRNTVEELQIRFSNVYSLLSRLEFEQHIFLSSVGIYPDMDGFFDESNHQTTHLNPKLLMAEEAMLKLPNTHVFRLGGLFGKQRIFAKYFEDRIVQTGDQPANFIHLEDVCGVLDQALHKGLKETIYNLVTPEHPLKKEVILASAEKYGYKKPLGFQPENSFQKIVSGNKIAQELNYGFKYPSPLYF</sequence>
<dbReference type="InterPro" id="IPR036291">
    <property type="entry name" value="NAD(P)-bd_dom_sf"/>
</dbReference>
<comment type="caution">
    <text evidence="1">The sequence shown here is derived from an EMBL/GenBank/DDBJ whole genome shotgun (WGS) entry which is preliminary data.</text>
</comment>
<accession>A0ABU8I9P5</accession>
<dbReference type="SUPFAM" id="SSF51735">
    <property type="entry name" value="NAD(P)-binding Rossmann-fold domains"/>
    <property type="match status" value="1"/>
</dbReference>
<organism evidence="1 2">
    <name type="scientific">Sphingobacterium tenebrionis</name>
    <dbReference type="NCBI Taxonomy" id="3111775"/>
    <lineage>
        <taxon>Bacteria</taxon>
        <taxon>Pseudomonadati</taxon>
        <taxon>Bacteroidota</taxon>
        <taxon>Sphingobacteriia</taxon>
        <taxon>Sphingobacteriales</taxon>
        <taxon>Sphingobacteriaceae</taxon>
        <taxon>Sphingobacterium</taxon>
    </lineage>
</organism>
<name>A0ABU8I9P5_9SPHI</name>
<reference evidence="1 2" key="1">
    <citation type="submission" date="2024-01" db="EMBL/GenBank/DDBJ databases">
        <title>Sphingobacterium tenebrionis sp. nov., a novel endophyte isolated from tenebrio molitor intestines.</title>
        <authorList>
            <person name="Zhang C."/>
        </authorList>
    </citation>
    <scope>NUCLEOTIDE SEQUENCE [LARGE SCALE GENOMIC DNA]</scope>
    <source>
        <strain evidence="1 2">PU5-4</strain>
    </source>
</reference>
<dbReference type="Gene3D" id="3.40.50.720">
    <property type="entry name" value="NAD(P)-binding Rossmann-like Domain"/>
    <property type="match status" value="1"/>
</dbReference>